<evidence type="ECO:0000313" key="9">
    <source>
        <dbReference type="Proteomes" id="UP000249873"/>
    </source>
</evidence>
<dbReference type="AlphaFoldDB" id="A0A2Z4G9Y1"/>
<feature type="transmembrane region" description="Helical" evidence="5">
    <location>
        <begin position="163"/>
        <end position="185"/>
    </location>
</feature>
<feature type="transmembrane region" description="Helical" evidence="5">
    <location>
        <begin position="408"/>
        <end position="428"/>
    </location>
</feature>
<keyword evidence="5" id="KW-0520">NAD</keyword>
<feature type="transmembrane region" description="Helical" evidence="5">
    <location>
        <begin position="302"/>
        <end position="320"/>
    </location>
</feature>
<evidence type="ECO:0000256" key="4">
    <source>
        <dbReference type="ARBA" id="ARBA00023136"/>
    </source>
</evidence>
<evidence type="ECO:0000313" key="8">
    <source>
        <dbReference type="EMBL" id="AWV97868.1"/>
    </source>
</evidence>
<evidence type="ECO:0000259" key="7">
    <source>
        <dbReference type="Pfam" id="PF00361"/>
    </source>
</evidence>
<proteinExistence type="inferred from homology"/>
<feature type="transmembrane region" description="Helical" evidence="5">
    <location>
        <begin position="111"/>
        <end position="127"/>
    </location>
</feature>
<dbReference type="InterPro" id="IPR010096">
    <property type="entry name" value="NADH-Q_OxRdtase_suN/2"/>
</dbReference>
<evidence type="ECO:0000256" key="3">
    <source>
        <dbReference type="ARBA" id="ARBA00022989"/>
    </source>
</evidence>
<evidence type="ECO:0000256" key="2">
    <source>
        <dbReference type="ARBA" id="ARBA00022692"/>
    </source>
</evidence>
<comment type="function">
    <text evidence="5">NDH-1 shuttles electrons from NADH, via FMN and iron-sulfur (Fe-S) centers, to quinones in the respiratory chain. The immediate electron acceptor for the enzyme in this species is believed to be a menaquinone. Couples the redox reaction to proton translocation (for every two electrons transferred, four hydrogen ions are translocated across the cytoplasmic membrane), and thus conserves the redox energy in a proton gradient.</text>
</comment>
<dbReference type="EMBL" id="CP029480">
    <property type="protein sequence ID" value="AWV97868.1"/>
    <property type="molecule type" value="Genomic_DNA"/>
</dbReference>
<keyword evidence="5" id="KW-0874">Quinone</keyword>
<keyword evidence="2 5" id="KW-0812">Transmembrane</keyword>
<sequence>MLEQLSHILHSTSFISAEISLVLGIVAIIILIAFGKKNSTFRTAAWALGLLTFIAAFFLVATTPVASQSIFNDLFISDKTSIFGKELTLLASIGIMLHIKVMKHDLDGEYYVILLAIVIGLFFLLIANSFISVFVSLETVSICSYILVAMNGKTFNLEASIKYLIFGAASTAIMLFGISFLYAATGSLVFNSEAYLTHIPNNANWVVLTAFTMTLAGPLFKLSAAPFHIWAPDVYEATPTPLVSFLAIAPKIGAVFLIYKLLQAVPVDTTLVLGLIILLSIVIGNFAALSQKNAKRMMGYSGIAQAGFILIGLMAFQTSGFQASTFYLAVYLFMSIGAFLMLDMISEHTHSDLFEDMAGLSQKFMLLGLIGLIFMIALVGLPPTSGFTSKFLVFSSIYEQYSSTGKSIFMWVLAFGLLNTAVSIYYYLKVPYFMFLKKPADTLESKSIPPLQLIYLSILAFIVLGLFFAPQWVQGLI</sequence>
<dbReference type="OrthoDB" id="9811718at2"/>
<name>A0A2Z4G9Y1_9BACT</name>
<dbReference type="GO" id="GO:0012505">
    <property type="term" value="C:endomembrane system"/>
    <property type="evidence" value="ECO:0007669"/>
    <property type="project" value="UniProtKB-SubCell"/>
</dbReference>
<keyword evidence="5" id="KW-1003">Cell membrane</keyword>
<evidence type="ECO:0000256" key="6">
    <source>
        <dbReference type="RuleBase" id="RU000320"/>
    </source>
</evidence>
<feature type="transmembrane region" description="Helical" evidence="5">
    <location>
        <begin position="242"/>
        <end position="259"/>
    </location>
</feature>
<organism evidence="8 9">
    <name type="scientific">Arcticibacterium luteifluviistationis</name>
    <dbReference type="NCBI Taxonomy" id="1784714"/>
    <lineage>
        <taxon>Bacteria</taxon>
        <taxon>Pseudomonadati</taxon>
        <taxon>Bacteroidota</taxon>
        <taxon>Cytophagia</taxon>
        <taxon>Cytophagales</taxon>
        <taxon>Leadbetterellaceae</taxon>
        <taxon>Arcticibacterium</taxon>
    </lineage>
</organism>
<evidence type="ECO:0000256" key="1">
    <source>
        <dbReference type="ARBA" id="ARBA00004127"/>
    </source>
</evidence>
<feature type="transmembrane region" description="Helical" evidence="5">
    <location>
        <begin position="205"/>
        <end position="230"/>
    </location>
</feature>
<comment type="similarity">
    <text evidence="5">Belongs to the complex I subunit 2 family.</text>
</comment>
<dbReference type="GO" id="GO:0005886">
    <property type="term" value="C:plasma membrane"/>
    <property type="evidence" value="ECO:0007669"/>
    <property type="project" value="UniProtKB-SubCell"/>
</dbReference>
<comment type="catalytic activity">
    <reaction evidence="5">
        <text>a quinone + NADH + 5 H(+)(in) = a quinol + NAD(+) + 4 H(+)(out)</text>
        <dbReference type="Rhea" id="RHEA:57888"/>
        <dbReference type="ChEBI" id="CHEBI:15378"/>
        <dbReference type="ChEBI" id="CHEBI:24646"/>
        <dbReference type="ChEBI" id="CHEBI:57540"/>
        <dbReference type="ChEBI" id="CHEBI:57945"/>
        <dbReference type="ChEBI" id="CHEBI:132124"/>
    </reaction>
</comment>
<dbReference type="KEGG" id="als:DJ013_06675"/>
<feature type="transmembrane region" description="Helical" evidence="5">
    <location>
        <begin position="366"/>
        <end position="388"/>
    </location>
</feature>
<feature type="transmembrane region" description="Helical" evidence="5">
    <location>
        <begin position="326"/>
        <end position="345"/>
    </location>
</feature>
<dbReference type="GO" id="GO:0050136">
    <property type="term" value="F:NADH dehydrogenase (quinone) (non-electrogenic) activity"/>
    <property type="evidence" value="ECO:0007669"/>
    <property type="project" value="UniProtKB-UniRule"/>
</dbReference>
<feature type="transmembrane region" description="Helical" evidence="5">
    <location>
        <begin position="46"/>
        <end position="70"/>
    </location>
</feature>
<dbReference type="GO" id="GO:0008137">
    <property type="term" value="F:NADH dehydrogenase (ubiquinone) activity"/>
    <property type="evidence" value="ECO:0007669"/>
    <property type="project" value="InterPro"/>
</dbReference>
<gene>
    <name evidence="5" type="primary">nuoN</name>
    <name evidence="8" type="ORF">DJ013_06675</name>
</gene>
<keyword evidence="3 5" id="KW-1133">Transmembrane helix</keyword>
<feature type="transmembrane region" description="Helical" evidence="5">
    <location>
        <begin position="271"/>
        <end position="290"/>
    </location>
</feature>
<feature type="transmembrane region" description="Helical" evidence="5">
    <location>
        <begin position="12"/>
        <end position="34"/>
    </location>
</feature>
<keyword evidence="5" id="KW-0813">Transport</keyword>
<dbReference type="Proteomes" id="UP000249873">
    <property type="component" value="Chromosome"/>
</dbReference>
<keyword evidence="4 5" id="KW-0472">Membrane</keyword>
<dbReference type="PRINTS" id="PR01437">
    <property type="entry name" value="NUOXDRDTASE4"/>
</dbReference>
<dbReference type="EC" id="7.1.1.-" evidence="5"/>
<comment type="subcellular location">
    <subcellularLocation>
        <location evidence="5">Cell membrane</location>
        <topology evidence="5">Multi-pass membrane protein</topology>
    </subcellularLocation>
    <subcellularLocation>
        <location evidence="1">Endomembrane system</location>
        <topology evidence="1">Multi-pass membrane protein</topology>
    </subcellularLocation>
    <subcellularLocation>
        <location evidence="6">Membrane</location>
        <topology evidence="6">Multi-pass membrane protein</topology>
    </subcellularLocation>
</comment>
<dbReference type="RefSeq" id="WP_111370970.1">
    <property type="nucleotide sequence ID" value="NZ_CP029480.1"/>
</dbReference>
<accession>A0A2Z4G9Y1</accession>
<comment type="subunit">
    <text evidence="5">NDH-1 is composed of 14 different subunits. Subunits NuoA, H, J, K, L, M, N constitute the membrane sector of the complex.</text>
</comment>
<dbReference type="GO" id="GO:0048038">
    <property type="term" value="F:quinone binding"/>
    <property type="evidence" value="ECO:0007669"/>
    <property type="project" value="UniProtKB-KW"/>
</dbReference>
<dbReference type="HAMAP" id="MF_00445">
    <property type="entry name" value="NDH1_NuoN_1"/>
    <property type="match status" value="1"/>
</dbReference>
<dbReference type="PANTHER" id="PTHR22773">
    <property type="entry name" value="NADH DEHYDROGENASE"/>
    <property type="match status" value="1"/>
</dbReference>
<protein>
    <recommendedName>
        <fullName evidence="5">NADH-quinone oxidoreductase subunit N</fullName>
        <ecNumber evidence="5">7.1.1.-</ecNumber>
    </recommendedName>
    <alternativeName>
        <fullName evidence="5">NADH dehydrogenase I subunit N</fullName>
    </alternativeName>
    <alternativeName>
        <fullName evidence="5">NDH-1 subunit N</fullName>
    </alternativeName>
</protein>
<feature type="transmembrane region" description="Helical" evidence="5">
    <location>
        <begin position="453"/>
        <end position="473"/>
    </location>
</feature>
<keyword evidence="5" id="KW-1278">Translocase</keyword>
<feature type="domain" description="NADH:quinone oxidoreductase/Mrp antiporter transmembrane" evidence="7">
    <location>
        <begin position="127"/>
        <end position="408"/>
    </location>
</feature>
<keyword evidence="9" id="KW-1185">Reference proteome</keyword>
<dbReference type="InterPro" id="IPR003918">
    <property type="entry name" value="NADH_UbQ_OxRdtase"/>
</dbReference>
<dbReference type="InterPro" id="IPR001750">
    <property type="entry name" value="ND/Mrp_TM"/>
</dbReference>
<evidence type="ECO:0000256" key="5">
    <source>
        <dbReference type="HAMAP-Rule" id="MF_00445"/>
    </source>
</evidence>
<dbReference type="GO" id="GO:0042773">
    <property type="term" value="P:ATP synthesis coupled electron transport"/>
    <property type="evidence" value="ECO:0007669"/>
    <property type="project" value="InterPro"/>
</dbReference>
<reference evidence="8 9" key="1">
    <citation type="submission" date="2018-05" db="EMBL/GenBank/DDBJ databases">
        <title>Complete genome sequence of Arcticibacterium luteifluviistationis SM1504T, a cytophagaceae bacterium isolated from Arctic surface seawater.</title>
        <authorList>
            <person name="Li Y."/>
            <person name="Qin Q.-L."/>
        </authorList>
    </citation>
    <scope>NUCLEOTIDE SEQUENCE [LARGE SCALE GENOMIC DNA]</scope>
    <source>
        <strain evidence="8 9">SM1504</strain>
    </source>
</reference>
<dbReference type="Pfam" id="PF00361">
    <property type="entry name" value="Proton_antipo_M"/>
    <property type="match status" value="1"/>
</dbReference>